<evidence type="ECO:0000313" key="1">
    <source>
        <dbReference type="EMBL" id="PJF18210.1"/>
    </source>
</evidence>
<proteinExistence type="predicted"/>
<comment type="caution">
    <text evidence="1">The sequence shown here is derived from an EMBL/GenBank/DDBJ whole genome shotgun (WGS) entry which is preliminary data.</text>
</comment>
<gene>
    <name evidence="1" type="ORF">PSACC_01976</name>
</gene>
<protein>
    <submittedName>
        <fullName evidence="1">Uncharacterized protein</fullName>
    </submittedName>
</protein>
<organism evidence="1 2">
    <name type="scientific">Paramicrosporidium saccamoebae</name>
    <dbReference type="NCBI Taxonomy" id="1246581"/>
    <lineage>
        <taxon>Eukaryota</taxon>
        <taxon>Fungi</taxon>
        <taxon>Fungi incertae sedis</taxon>
        <taxon>Cryptomycota</taxon>
        <taxon>Cryptomycota incertae sedis</taxon>
        <taxon>Paramicrosporidium</taxon>
    </lineage>
</organism>
<dbReference type="Proteomes" id="UP000240830">
    <property type="component" value="Unassembled WGS sequence"/>
</dbReference>
<dbReference type="EMBL" id="MTSL01000135">
    <property type="protein sequence ID" value="PJF18210.1"/>
    <property type="molecule type" value="Genomic_DNA"/>
</dbReference>
<sequence>MKLTSNAYVTVATRVDAIRRLEERVNELVECEPENVINLLQESFRLDQLTPFRAVLALCMTEIPYKNSRWGPFYSKVWKKRGTAYLEALLEEGRCIEGELMEMFIRLISGPPHFNPFVSYSRMVLLRDHCRKDKFAIKKLLVTLQTRWGDRLNRSVYAALGSWLNHASATSPDWPYATVLEEAPLGRVRMASVVGTTSNKLYRYVKPVTSDGRFPSKTCYVIQNLQDMTISERESRSFGTYGFDKNLSVSTFGDMGVWIFGLDQDASGIQMNVTPICDSIWGQDDCTTLSVPLPKYGTSNLVILMGMRSLLKDSSKQILQGSLQYSDVSSFDETIRQWFGTLKVDVDARPTITASYIFHH</sequence>
<accession>A0A2H9TKN4</accession>
<evidence type="ECO:0000313" key="2">
    <source>
        <dbReference type="Proteomes" id="UP000240830"/>
    </source>
</evidence>
<name>A0A2H9TKN4_9FUNG</name>
<reference evidence="1 2" key="1">
    <citation type="submission" date="2016-10" db="EMBL/GenBank/DDBJ databases">
        <title>The genome of Paramicrosporidium saccamoebae is the missing link in understanding Cryptomycota and Microsporidia evolution.</title>
        <authorList>
            <person name="Quandt C.A."/>
            <person name="Beaudet D."/>
            <person name="Corsaro D."/>
            <person name="Michel R."/>
            <person name="Corradi N."/>
            <person name="James T."/>
        </authorList>
    </citation>
    <scope>NUCLEOTIDE SEQUENCE [LARGE SCALE GENOMIC DNA]</scope>
    <source>
        <strain evidence="1 2">KSL3</strain>
    </source>
</reference>
<keyword evidence="2" id="KW-1185">Reference proteome</keyword>
<dbReference type="AlphaFoldDB" id="A0A2H9TKN4"/>